<comment type="similarity">
    <text evidence="2">Belongs to the SCC4/mau-2 family.</text>
</comment>
<feature type="compositionally biased region" description="Polar residues" evidence="8">
    <location>
        <begin position="83"/>
        <end position="93"/>
    </location>
</feature>
<keyword evidence="6" id="KW-0539">Nucleus</keyword>
<evidence type="ECO:0000313" key="9">
    <source>
        <dbReference type="EMBL" id="KAF2232095.1"/>
    </source>
</evidence>
<dbReference type="GO" id="GO:0007064">
    <property type="term" value="P:mitotic sister chromatid cohesion"/>
    <property type="evidence" value="ECO:0007669"/>
    <property type="project" value="InterPro"/>
</dbReference>
<dbReference type="InterPro" id="IPR019440">
    <property type="entry name" value="MAU2"/>
</dbReference>
<feature type="compositionally biased region" description="Basic residues" evidence="8">
    <location>
        <begin position="94"/>
        <end position="103"/>
    </location>
</feature>
<keyword evidence="3" id="KW-0132">Cell division</keyword>
<feature type="region of interest" description="Disordered" evidence="8">
    <location>
        <begin position="65"/>
        <end position="150"/>
    </location>
</feature>
<evidence type="ECO:0000256" key="6">
    <source>
        <dbReference type="ARBA" id="ARBA00023242"/>
    </source>
</evidence>
<evidence type="ECO:0000256" key="2">
    <source>
        <dbReference type="ARBA" id="ARBA00008585"/>
    </source>
</evidence>
<evidence type="ECO:0000313" key="10">
    <source>
        <dbReference type="Proteomes" id="UP000800092"/>
    </source>
</evidence>
<dbReference type="GO" id="GO:0007059">
    <property type="term" value="P:chromosome segregation"/>
    <property type="evidence" value="ECO:0007669"/>
    <property type="project" value="UniProtKB-KW"/>
</dbReference>
<name>A0A6A6H238_VIRVR</name>
<dbReference type="AlphaFoldDB" id="A0A6A6H238"/>
<feature type="compositionally biased region" description="Polar residues" evidence="8">
    <location>
        <begin position="114"/>
        <end position="123"/>
    </location>
</feature>
<proteinExistence type="inferred from homology"/>
<evidence type="ECO:0000256" key="3">
    <source>
        <dbReference type="ARBA" id="ARBA00022618"/>
    </source>
</evidence>
<keyword evidence="7" id="KW-0131">Cell cycle</keyword>
<evidence type="ECO:0000256" key="7">
    <source>
        <dbReference type="ARBA" id="ARBA00023306"/>
    </source>
</evidence>
<keyword evidence="4" id="KW-0498">Mitosis</keyword>
<dbReference type="GO" id="GO:0005634">
    <property type="term" value="C:nucleus"/>
    <property type="evidence" value="ECO:0007669"/>
    <property type="project" value="UniProtKB-SubCell"/>
</dbReference>
<evidence type="ECO:0000256" key="1">
    <source>
        <dbReference type="ARBA" id="ARBA00004123"/>
    </source>
</evidence>
<dbReference type="PANTHER" id="PTHR21394">
    <property type="entry name" value="MAU2 CHROMATID COHESION FACTOR HOMOLOG"/>
    <property type="match status" value="1"/>
</dbReference>
<keyword evidence="10" id="KW-1185">Reference proteome</keyword>
<dbReference type="OrthoDB" id="5565328at2759"/>
<evidence type="ECO:0000256" key="4">
    <source>
        <dbReference type="ARBA" id="ARBA00022776"/>
    </source>
</evidence>
<dbReference type="EMBL" id="ML991819">
    <property type="protein sequence ID" value="KAF2232095.1"/>
    <property type="molecule type" value="Genomic_DNA"/>
</dbReference>
<evidence type="ECO:0008006" key="11">
    <source>
        <dbReference type="Google" id="ProtNLM"/>
    </source>
</evidence>
<dbReference type="GO" id="GO:0051301">
    <property type="term" value="P:cell division"/>
    <property type="evidence" value="ECO:0007669"/>
    <property type="project" value="UniProtKB-KW"/>
</dbReference>
<keyword evidence="5" id="KW-0159">Chromosome partition</keyword>
<dbReference type="Proteomes" id="UP000800092">
    <property type="component" value="Unassembled WGS sequence"/>
</dbReference>
<comment type="subcellular location">
    <subcellularLocation>
        <location evidence="1">Nucleus</location>
    </subcellularLocation>
</comment>
<dbReference type="Pfam" id="PF10345">
    <property type="entry name" value="Cohesin_load"/>
    <property type="match status" value="1"/>
</dbReference>
<sequence>MVVIPERQVRYQQYQSFDGTNERLYGQQPAQYYGNYAHQQHPTPQHTLHQINHQDQYQPQIQEQYQIQSQAEHQGQHREQSSPRHPQQPSLQRVHQKPPKHQHQYQPYPAKPHQSPTNLQQKSKPAPKNVEKQKASVTNPKSVAVEASSTHHETPFDYQLLLLSMADEYINAAHNMACKVAHAQDSRQSGEYYQLMATGLGCMDSVLKNFKLHPREEAKLRLRYATLLHEETVNPEETEKVLSKGIQLSEKHRLFDLKYSMQHLLARTLFETRQKAALKFLDKIIPDVEAYHHTAWIYAFRFLRVTLSLQTFSHSEALACLQHLKAICDLSRGSDRAIFVTSATMQAMVHLRLSGSDCVEQAQQAIAAARSEQLDPSLQQLPQITSLLSFQDLGCVLQLHNEPDQITAKMNAMNNIMDESRPDLKWTSDGSFGVPLGRSCEDQATQDTGGIFQRLSDGGHALMFCSLPRDELYCIAFLLSSLAAFHRNAGGGKTDKFAQEGLKGLKDVLPHERIKSTSLPAASNLHRLRAHLDLNLRVYRIFGFCDLSNWTKAKEELDHLRRTLKDFSYQIPQHTQNLMLYLQGSIHQSAGNLDLALKVFRSSALALSPSSNRVPAPHQQLGILAALNTVFILRNPVLNSYPEASEILNRLQPLCNDHPCKPIKAAYTLAQALVTSTDDEVQSGKPSMLTTKTSLSTSLGLAKSTQNAQIMALVLSFLAQIFFTGISGEQAEKSARAARATAHNWRSGLWIVVADGMLEQTLGLLGKEDERRKIRSDGMEKLVNLPEGVKKKLERLSP</sequence>
<accession>A0A6A6H238</accession>
<evidence type="ECO:0000256" key="5">
    <source>
        <dbReference type="ARBA" id="ARBA00022829"/>
    </source>
</evidence>
<reference evidence="9" key="1">
    <citation type="journal article" date="2020" name="Stud. Mycol.">
        <title>101 Dothideomycetes genomes: a test case for predicting lifestyles and emergence of pathogens.</title>
        <authorList>
            <person name="Haridas S."/>
            <person name="Albert R."/>
            <person name="Binder M."/>
            <person name="Bloem J."/>
            <person name="Labutti K."/>
            <person name="Salamov A."/>
            <person name="Andreopoulos B."/>
            <person name="Baker S."/>
            <person name="Barry K."/>
            <person name="Bills G."/>
            <person name="Bluhm B."/>
            <person name="Cannon C."/>
            <person name="Castanera R."/>
            <person name="Culley D."/>
            <person name="Daum C."/>
            <person name="Ezra D."/>
            <person name="Gonzalez J."/>
            <person name="Henrissat B."/>
            <person name="Kuo A."/>
            <person name="Liang C."/>
            <person name="Lipzen A."/>
            <person name="Lutzoni F."/>
            <person name="Magnuson J."/>
            <person name="Mondo S."/>
            <person name="Nolan M."/>
            <person name="Ohm R."/>
            <person name="Pangilinan J."/>
            <person name="Park H.-J."/>
            <person name="Ramirez L."/>
            <person name="Alfaro M."/>
            <person name="Sun H."/>
            <person name="Tritt A."/>
            <person name="Yoshinaga Y."/>
            <person name="Zwiers L.-H."/>
            <person name="Turgeon B."/>
            <person name="Goodwin S."/>
            <person name="Spatafora J."/>
            <person name="Crous P."/>
            <person name="Grigoriev I."/>
        </authorList>
    </citation>
    <scope>NUCLEOTIDE SEQUENCE</scope>
    <source>
        <strain evidence="9">Tuck. ex Michener</strain>
    </source>
</reference>
<evidence type="ECO:0000256" key="8">
    <source>
        <dbReference type="SAM" id="MobiDB-lite"/>
    </source>
</evidence>
<gene>
    <name evidence="9" type="ORF">EV356DRAFT_450774</name>
</gene>
<organism evidence="9 10">
    <name type="scientific">Viridothelium virens</name>
    <name type="common">Speckled blister lichen</name>
    <name type="synonym">Trypethelium virens</name>
    <dbReference type="NCBI Taxonomy" id="1048519"/>
    <lineage>
        <taxon>Eukaryota</taxon>
        <taxon>Fungi</taxon>
        <taxon>Dikarya</taxon>
        <taxon>Ascomycota</taxon>
        <taxon>Pezizomycotina</taxon>
        <taxon>Dothideomycetes</taxon>
        <taxon>Dothideomycetes incertae sedis</taxon>
        <taxon>Trypetheliales</taxon>
        <taxon>Trypetheliaceae</taxon>
        <taxon>Viridothelium</taxon>
    </lineage>
</organism>
<protein>
    <recommendedName>
        <fullName evidence="11">Cohesin loading factor-domain-containing protein</fullName>
    </recommendedName>
</protein>